<dbReference type="Proteomes" id="UP001283361">
    <property type="component" value="Unassembled WGS sequence"/>
</dbReference>
<evidence type="ECO:0000313" key="2">
    <source>
        <dbReference type="EMBL" id="KAK3775192.1"/>
    </source>
</evidence>
<comment type="caution">
    <text evidence="2">The sequence shown here is derived from an EMBL/GenBank/DDBJ whole genome shotgun (WGS) entry which is preliminary data.</text>
</comment>
<keyword evidence="1" id="KW-1133">Transmembrane helix</keyword>
<evidence type="ECO:0000256" key="1">
    <source>
        <dbReference type="SAM" id="Phobius"/>
    </source>
</evidence>
<dbReference type="EMBL" id="JAWDGP010003351">
    <property type="protein sequence ID" value="KAK3775192.1"/>
    <property type="molecule type" value="Genomic_DNA"/>
</dbReference>
<gene>
    <name evidence="2" type="ORF">RRG08_064947</name>
</gene>
<keyword evidence="1" id="KW-0812">Transmembrane</keyword>
<protein>
    <submittedName>
        <fullName evidence="2">Uncharacterized protein</fullName>
    </submittedName>
</protein>
<name>A0AAE0ZTN2_9GAST</name>
<feature type="non-terminal residue" evidence="2">
    <location>
        <position position="1"/>
    </location>
</feature>
<dbReference type="AlphaFoldDB" id="A0AAE0ZTN2"/>
<reference evidence="2" key="1">
    <citation type="journal article" date="2023" name="G3 (Bethesda)">
        <title>A reference genome for the long-term kleptoplast-retaining sea slug Elysia crispata morphotype clarki.</title>
        <authorList>
            <person name="Eastman K.E."/>
            <person name="Pendleton A.L."/>
            <person name="Shaikh M.A."/>
            <person name="Suttiyut T."/>
            <person name="Ogas R."/>
            <person name="Tomko P."/>
            <person name="Gavelis G."/>
            <person name="Widhalm J.R."/>
            <person name="Wisecaver J.H."/>
        </authorList>
    </citation>
    <scope>NUCLEOTIDE SEQUENCE</scope>
    <source>
        <strain evidence="2">ECLA1</strain>
    </source>
</reference>
<keyword evidence="1" id="KW-0472">Membrane</keyword>
<keyword evidence="3" id="KW-1185">Reference proteome</keyword>
<evidence type="ECO:0000313" key="3">
    <source>
        <dbReference type="Proteomes" id="UP001283361"/>
    </source>
</evidence>
<organism evidence="2 3">
    <name type="scientific">Elysia crispata</name>
    <name type="common">lettuce slug</name>
    <dbReference type="NCBI Taxonomy" id="231223"/>
    <lineage>
        <taxon>Eukaryota</taxon>
        <taxon>Metazoa</taxon>
        <taxon>Spiralia</taxon>
        <taxon>Lophotrochozoa</taxon>
        <taxon>Mollusca</taxon>
        <taxon>Gastropoda</taxon>
        <taxon>Heterobranchia</taxon>
        <taxon>Euthyneura</taxon>
        <taxon>Panpulmonata</taxon>
        <taxon>Sacoglossa</taxon>
        <taxon>Placobranchoidea</taxon>
        <taxon>Plakobranchidae</taxon>
        <taxon>Elysia</taxon>
    </lineage>
</organism>
<feature type="transmembrane region" description="Helical" evidence="1">
    <location>
        <begin position="56"/>
        <end position="79"/>
    </location>
</feature>
<accession>A0AAE0ZTN2</accession>
<proteinExistence type="predicted"/>
<sequence length="80" mass="8965">RRNGAFERKYPALPTTGSSKDELRAICMSWAIGCKKPLIETLQTSSTLTASAQERVCLLLDLTCFPLTLVYFTEVLLLLR</sequence>